<organism evidence="2 3">
    <name type="scientific">Tanacetum coccineum</name>
    <dbReference type="NCBI Taxonomy" id="301880"/>
    <lineage>
        <taxon>Eukaryota</taxon>
        <taxon>Viridiplantae</taxon>
        <taxon>Streptophyta</taxon>
        <taxon>Embryophyta</taxon>
        <taxon>Tracheophyta</taxon>
        <taxon>Spermatophyta</taxon>
        <taxon>Magnoliopsida</taxon>
        <taxon>eudicotyledons</taxon>
        <taxon>Gunneridae</taxon>
        <taxon>Pentapetalae</taxon>
        <taxon>asterids</taxon>
        <taxon>campanulids</taxon>
        <taxon>Asterales</taxon>
        <taxon>Asteraceae</taxon>
        <taxon>Asteroideae</taxon>
        <taxon>Anthemideae</taxon>
        <taxon>Anthemidinae</taxon>
        <taxon>Tanacetum</taxon>
    </lineage>
</organism>
<proteinExistence type="predicted"/>
<accession>A0ABQ5IVQ2</accession>
<dbReference type="PANTHER" id="PTHR42881:SF2">
    <property type="entry name" value="PROLYL ENDOPEPTIDASE"/>
    <property type="match status" value="1"/>
</dbReference>
<reference evidence="2" key="2">
    <citation type="submission" date="2022-01" db="EMBL/GenBank/DDBJ databases">
        <authorList>
            <person name="Yamashiro T."/>
            <person name="Shiraishi A."/>
            <person name="Satake H."/>
            <person name="Nakayama K."/>
        </authorList>
    </citation>
    <scope>NUCLEOTIDE SEQUENCE</scope>
</reference>
<evidence type="ECO:0000259" key="1">
    <source>
        <dbReference type="Pfam" id="PF02897"/>
    </source>
</evidence>
<keyword evidence="3" id="KW-1185">Reference proteome</keyword>
<protein>
    <submittedName>
        <fullName evidence="2">Prolyl endopeptidase-like protein</fullName>
    </submittedName>
</protein>
<comment type="caution">
    <text evidence="2">The sequence shown here is derived from an EMBL/GenBank/DDBJ whole genome shotgun (WGS) entry which is preliminary data.</text>
</comment>
<dbReference type="Proteomes" id="UP001151760">
    <property type="component" value="Unassembled WGS sequence"/>
</dbReference>
<dbReference type="PANTHER" id="PTHR42881">
    <property type="entry name" value="PROLYL ENDOPEPTIDASE"/>
    <property type="match status" value="1"/>
</dbReference>
<dbReference type="EMBL" id="BQNB010021188">
    <property type="protein sequence ID" value="GJU03790.1"/>
    <property type="molecule type" value="Genomic_DNA"/>
</dbReference>
<dbReference type="InterPro" id="IPR029058">
    <property type="entry name" value="AB_hydrolase_fold"/>
</dbReference>
<dbReference type="Gene3D" id="2.130.10.120">
    <property type="entry name" value="Prolyl oligopeptidase, N-terminal domain"/>
    <property type="match status" value="1"/>
</dbReference>
<reference evidence="2" key="1">
    <citation type="journal article" date="2022" name="Int. J. Mol. Sci.">
        <title>Draft Genome of Tanacetum Coccineum: Genomic Comparison of Closely Related Tanacetum-Family Plants.</title>
        <authorList>
            <person name="Yamashiro T."/>
            <person name="Shiraishi A."/>
            <person name="Nakayama K."/>
            <person name="Satake H."/>
        </authorList>
    </citation>
    <scope>NUCLEOTIDE SEQUENCE</scope>
</reference>
<dbReference type="SUPFAM" id="SSF50993">
    <property type="entry name" value="Peptidase/esterase 'gauge' domain"/>
    <property type="match status" value="1"/>
</dbReference>
<feature type="domain" description="Peptidase S9A N-terminal" evidence="1">
    <location>
        <begin position="129"/>
        <end position="181"/>
    </location>
</feature>
<dbReference type="Gene3D" id="3.40.50.1820">
    <property type="entry name" value="alpha/beta hydrolase"/>
    <property type="match status" value="1"/>
</dbReference>
<evidence type="ECO:0000313" key="3">
    <source>
        <dbReference type="Proteomes" id="UP001151760"/>
    </source>
</evidence>
<dbReference type="InterPro" id="IPR051167">
    <property type="entry name" value="Prolyl_oligopep/macrocyclase"/>
</dbReference>
<dbReference type="InterPro" id="IPR023302">
    <property type="entry name" value="Pept_S9A_N"/>
</dbReference>
<evidence type="ECO:0000313" key="2">
    <source>
        <dbReference type="EMBL" id="GJU03790.1"/>
    </source>
</evidence>
<gene>
    <name evidence="2" type="ORF">Tco_1114128</name>
</gene>
<name>A0ABQ5IVQ2_9ASTR</name>
<dbReference type="Pfam" id="PF02897">
    <property type="entry name" value="Peptidase_S9_N"/>
    <property type="match status" value="1"/>
</dbReference>
<sequence length="194" mass="22343">MLCLHSSDHTKANKNRGEELENRSVELIPRFAEAATEMREMKSEWKGLKIQSLVLKGRNVLGGCRTCDRQNESLGFDMEEIRSKSVCGKVHRSFSVSRLYLTYPSMTMQRQLEAHQNSERALKQSQLIKDLDSEGVKEFVKKQVELTELVIKKCEARETLHDKLTKFYDYSKFGAPFREAGNHKNIFTDARLPG</sequence>